<evidence type="ECO:0000256" key="1">
    <source>
        <dbReference type="ARBA" id="ARBA00022849"/>
    </source>
</evidence>
<dbReference type="EMBL" id="LAZR01042118">
    <property type="protein sequence ID" value="KKL10295.1"/>
    <property type="molecule type" value="Genomic_DNA"/>
</dbReference>
<dbReference type="Gene3D" id="3.40.50.2300">
    <property type="match status" value="1"/>
</dbReference>
<dbReference type="CDD" id="cd16345">
    <property type="entry name" value="LMWP_ArsC"/>
    <property type="match status" value="1"/>
</dbReference>
<dbReference type="Pfam" id="PF01451">
    <property type="entry name" value="LMWPc"/>
    <property type="match status" value="1"/>
</dbReference>
<dbReference type="PANTHER" id="PTHR43428:SF1">
    <property type="entry name" value="ARSENATE REDUCTASE"/>
    <property type="match status" value="1"/>
</dbReference>
<accession>A0A0F9ALP6</accession>
<feature type="domain" description="Phosphotyrosine protein phosphatase I" evidence="2">
    <location>
        <begin position="2"/>
        <end position="138"/>
    </location>
</feature>
<dbReference type="PANTHER" id="PTHR43428">
    <property type="entry name" value="ARSENATE REDUCTASE"/>
    <property type="match status" value="1"/>
</dbReference>
<organism evidence="3">
    <name type="scientific">marine sediment metagenome</name>
    <dbReference type="NCBI Taxonomy" id="412755"/>
    <lineage>
        <taxon>unclassified sequences</taxon>
        <taxon>metagenomes</taxon>
        <taxon>ecological metagenomes</taxon>
    </lineage>
</organism>
<proteinExistence type="predicted"/>
<dbReference type="SUPFAM" id="SSF52788">
    <property type="entry name" value="Phosphotyrosine protein phosphatases I"/>
    <property type="match status" value="1"/>
</dbReference>
<name>A0A0F9ALP6_9ZZZZ</name>
<sequence length="140" mass="16098">MERVLFICVYNSARSQMAEAFMRKYGEERFVAESAGLEPGTINPLVVEVMHEEGIDLSGKGTNSVYDYYRDGRSYDYIITVCSKDAAERCPIFPGGGKRLHWPFDDPSKVKGTFKEKLVEVRRIRNAIREQILWFLESYG</sequence>
<protein>
    <recommendedName>
        <fullName evidence="2">Phosphotyrosine protein phosphatase I domain-containing protein</fullName>
    </recommendedName>
</protein>
<dbReference type="GO" id="GO:0046685">
    <property type="term" value="P:response to arsenic-containing substance"/>
    <property type="evidence" value="ECO:0007669"/>
    <property type="project" value="UniProtKB-KW"/>
</dbReference>
<reference evidence="3" key="1">
    <citation type="journal article" date="2015" name="Nature">
        <title>Complex archaea that bridge the gap between prokaryotes and eukaryotes.</title>
        <authorList>
            <person name="Spang A."/>
            <person name="Saw J.H."/>
            <person name="Jorgensen S.L."/>
            <person name="Zaremba-Niedzwiedzka K."/>
            <person name="Martijn J."/>
            <person name="Lind A.E."/>
            <person name="van Eijk R."/>
            <person name="Schleper C."/>
            <person name="Guy L."/>
            <person name="Ettema T.J."/>
        </authorList>
    </citation>
    <scope>NUCLEOTIDE SEQUENCE</scope>
</reference>
<gene>
    <name evidence="3" type="ORF">LCGC14_2557270</name>
</gene>
<keyword evidence="1" id="KW-0059">Arsenical resistance</keyword>
<evidence type="ECO:0000313" key="3">
    <source>
        <dbReference type="EMBL" id="KKL10295.1"/>
    </source>
</evidence>
<evidence type="ECO:0000259" key="2">
    <source>
        <dbReference type="SMART" id="SM00226"/>
    </source>
</evidence>
<comment type="caution">
    <text evidence="3">The sequence shown here is derived from an EMBL/GenBank/DDBJ whole genome shotgun (WGS) entry which is preliminary data.</text>
</comment>
<dbReference type="InterPro" id="IPR023485">
    <property type="entry name" value="Ptyr_pPase"/>
</dbReference>
<dbReference type="SMART" id="SM00226">
    <property type="entry name" value="LMWPc"/>
    <property type="match status" value="1"/>
</dbReference>
<dbReference type="AlphaFoldDB" id="A0A0F9ALP6"/>
<dbReference type="InterPro" id="IPR036196">
    <property type="entry name" value="Ptyr_pPase_sf"/>
</dbReference>